<reference evidence="3" key="4">
    <citation type="submission" date="2018-11" db="EMBL/GenBank/DDBJ databases">
        <title>Characterization of plant carbon substrate utilization by Auxenochlorella protothecoides.</title>
        <authorList>
            <person name="Vogler B.W."/>
            <person name="Starkenburg S.R."/>
            <person name="Sudasinghe N."/>
            <person name="Schambach J.Y."/>
            <person name="Rollin J.A."/>
            <person name="Pattathil S."/>
            <person name="Barry A.N."/>
        </authorList>
    </citation>
    <scope>NUCLEOTIDE SEQUENCE [LARGE SCALE GENOMIC DNA]</scope>
    <source>
        <strain evidence="3">UTEX 25</strain>
    </source>
</reference>
<dbReference type="AlphaFoldDB" id="A0A1D2AA31"/>
<organism evidence="2">
    <name type="scientific">Auxenochlorella protothecoides</name>
    <name type="common">Green microalga</name>
    <name type="synonym">Chlorella protothecoides</name>
    <dbReference type="NCBI Taxonomy" id="3075"/>
    <lineage>
        <taxon>Eukaryota</taxon>
        <taxon>Viridiplantae</taxon>
        <taxon>Chlorophyta</taxon>
        <taxon>core chlorophytes</taxon>
        <taxon>Trebouxiophyceae</taxon>
        <taxon>Chlorellales</taxon>
        <taxon>Chlorellaceae</taxon>
        <taxon>Auxenochlorella</taxon>
    </lineage>
</organism>
<accession>A0A1D2AA31</accession>
<dbReference type="Gene3D" id="3.40.50.1980">
    <property type="entry name" value="Nitrogenase molybdenum iron protein domain"/>
    <property type="match status" value="2"/>
</dbReference>
<dbReference type="InterPro" id="IPR002491">
    <property type="entry name" value="ABC_transptr_periplasmic_BD"/>
</dbReference>
<dbReference type="PANTHER" id="PTHR42860:SF1">
    <property type="entry name" value="VITAMIN B12-BINDING PROTEIN"/>
    <property type="match status" value="1"/>
</dbReference>
<reference evidence="2" key="1">
    <citation type="submission" date="2015-08" db="EMBL/GenBank/DDBJ databases">
        <authorList>
            <person name="Babu N.S."/>
            <person name="Beckwith C.J."/>
            <person name="Beseler K.G."/>
            <person name="Brison A."/>
            <person name="Carone J.V."/>
            <person name="Caskin T.P."/>
            <person name="Diamond M."/>
            <person name="Durham M.E."/>
            <person name="Foxe J.M."/>
            <person name="Go M."/>
            <person name="Henderson B.A."/>
            <person name="Jones I.B."/>
            <person name="McGettigan J.A."/>
            <person name="Micheletti S.J."/>
            <person name="Nasrallah M.E."/>
            <person name="Ortiz D."/>
            <person name="Piller C.R."/>
            <person name="Privatt S.R."/>
            <person name="Schneider S.L."/>
            <person name="Sharp S."/>
            <person name="Smith T.C."/>
            <person name="Stanton J.D."/>
            <person name="Ullery H.E."/>
            <person name="Wilson R.J."/>
            <person name="Serrano M.G."/>
            <person name="Buck G."/>
            <person name="Lee V."/>
            <person name="Wang Y."/>
            <person name="Carvalho R."/>
            <person name="Voegtly L."/>
            <person name="Shi R."/>
            <person name="Duckworth R."/>
            <person name="Johnson A."/>
            <person name="Loviza R."/>
            <person name="Walstead R."/>
            <person name="Shah Z."/>
            <person name="Kiflezghi M."/>
            <person name="Wade K."/>
            <person name="Ball S.L."/>
            <person name="Bradley K.W."/>
            <person name="Asai D.J."/>
            <person name="Bowman C.A."/>
            <person name="Russell D.A."/>
            <person name="Pope W.H."/>
            <person name="Jacobs-Sera D."/>
            <person name="Hendrix R.W."/>
            <person name="Hatfull G.F."/>
        </authorList>
    </citation>
    <scope>NUCLEOTIDE SEQUENCE</scope>
</reference>
<dbReference type="Pfam" id="PF01497">
    <property type="entry name" value="Peripla_BP_2"/>
    <property type="match status" value="1"/>
</dbReference>
<dbReference type="PANTHER" id="PTHR42860">
    <property type="entry name" value="VITAMIN B12-BINDING PROTEIN"/>
    <property type="match status" value="1"/>
</dbReference>
<protein>
    <recommendedName>
        <fullName evidence="1">Fe/B12 periplasmic-binding domain-containing protein</fullName>
    </recommendedName>
</protein>
<dbReference type="InterPro" id="IPR051030">
    <property type="entry name" value="Vitamin_B12-ABC_binding"/>
</dbReference>
<evidence type="ECO:0000313" key="3">
    <source>
        <dbReference type="EMBL" id="RMZ53805.1"/>
    </source>
</evidence>
<dbReference type="EMBL" id="QOKY01000195">
    <property type="protein sequence ID" value="RMZ53805.1"/>
    <property type="molecule type" value="Genomic_DNA"/>
</dbReference>
<name>A0A1D2AA31_AUXPR</name>
<evidence type="ECO:0000259" key="1">
    <source>
        <dbReference type="PROSITE" id="PS50983"/>
    </source>
</evidence>
<dbReference type="SUPFAM" id="SSF53807">
    <property type="entry name" value="Helical backbone' metal receptor"/>
    <property type="match status" value="1"/>
</dbReference>
<dbReference type="EMBL" id="GDKF01002594">
    <property type="protein sequence ID" value="JAT76028.1"/>
    <property type="molecule type" value="Transcribed_RNA"/>
</dbReference>
<reference evidence="4" key="2">
    <citation type="journal article" date="2018" name="Algal Res.">
        <title>Characterization of plant carbon substrate utilization by Auxenochlorella protothecoides.</title>
        <authorList>
            <person name="Vogler B.W."/>
            <person name="Starkenburg S.R."/>
            <person name="Sudasinghe N."/>
            <person name="Schambach J.Y."/>
            <person name="Rollin J.A."/>
            <person name="Pattathil S."/>
            <person name="Barry A.N."/>
        </authorList>
    </citation>
    <scope>NUCLEOTIDE SEQUENCE [LARGE SCALE GENOMIC DNA]</scope>
    <source>
        <strain evidence="4">UTEX 25</strain>
    </source>
</reference>
<feature type="domain" description="Fe/B12 periplasmic-binding" evidence="1">
    <location>
        <begin position="4"/>
        <end position="307"/>
    </location>
</feature>
<evidence type="ECO:0000313" key="2">
    <source>
        <dbReference type="EMBL" id="JAT76028.1"/>
    </source>
</evidence>
<sequence>MTVRVVSLLPSATEIVTKVILAQGPAPTVQLVGKSHECDYGPTSLAGLPILTAARTNFTTSADVDEQVRTSLAAGESLYSVDRDLLRSLKPDVVLTQSLCKVCSVDFRTVQAAVAEMQPPPILVDLSPQNLWEVLDDLTRVGAAVGDPAAAAAAVAELRERIAAVRSKLAERRVQQGTQSPSVLMAEWTDPIFVGGHWTPQLVHMAGGSHVLNPGNDEGGAGKSYACPFADVAQADPDWLIVAPCGLDIPTTKREMAPLVAQPGWTSLKAVKKGQVVIVDGNQMFNRSGPRLVDALEFLYSLLWNEPQAMPAGFPYEMWSDARQA</sequence>
<reference evidence="3" key="3">
    <citation type="submission" date="2018-10" db="EMBL/GenBank/DDBJ databases">
        <authorList>
            <person name="Hovde B."/>
            <person name="Zhang X."/>
        </authorList>
    </citation>
    <scope>NUCLEOTIDE SEQUENCE [LARGE SCALE GENOMIC DNA]</scope>
    <source>
        <strain evidence="3">UTEX 25</strain>
    </source>
</reference>
<dbReference type="PROSITE" id="PS50983">
    <property type="entry name" value="FE_B12_PBP"/>
    <property type="match status" value="1"/>
</dbReference>
<evidence type="ECO:0000313" key="4">
    <source>
        <dbReference type="Proteomes" id="UP000279271"/>
    </source>
</evidence>
<dbReference type="Proteomes" id="UP000279271">
    <property type="component" value="Unassembled WGS sequence"/>
</dbReference>
<gene>
    <name evidence="3" type="ORF">APUTEX25_003944</name>
    <name evidence="2" type="ORF">g.11310</name>
</gene>
<proteinExistence type="predicted"/>